<protein>
    <submittedName>
        <fullName evidence="1">Uncharacterized protein</fullName>
    </submittedName>
</protein>
<keyword evidence="2" id="KW-1185">Reference proteome</keyword>
<dbReference type="Proteomes" id="UP001168821">
    <property type="component" value="Unassembled WGS sequence"/>
</dbReference>
<reference evidence="1" key="1">
    <citation type="journal article" date="2023" name="G3 (Bethesda)">
        <title>Whole genome assemblies of Zophobas morio and Tenebrio molitor.</title>
        <authorList>
            <person name="Kaur S."/>
            <person name="Stinson S.A."/>
            <person name="diCenzo G.C."/>
        </authorList>
    </citation>
    <scope>NUCLEOTIDE SEQUENCE</scope>
    <source>
        <strain evidence="1">QUZm001</strain>
    </source>
</reference>
<evidence type="ECO:0000313" key="1">
    <source>
        <dbReference type="EMBL" id="KAJ3643624.1"/>
    </source>
</evidence>
<sequence>MKLSLTVVRNLCLGSLSGWPLVGSDVFSGERHLIGKRLNAWYIVIRSPLLRLSEREHRFICFSLLGYDGRFLPIGILESLYSLKEENISLEDGTLDSVGKFQSGSNVRFA</sequence>
<organism evidence="1 2">
    <name type="scientific">Zophobas morio</name>
    <dbReference type="NCBI Taxonomy" id="2755281"/>
    <lineage>
        <taxon>Eukaryota</taxon>
        <taxon>Metazoa</taxon>
        <taxon>Ecdysozoa</taxon>
        <taxon>Arthropoda</taxon>
        <taxon>Hexapoda</taxon>
        <taxon>Insecta</taxon>
        <taxon>Pterygota</taxon>
        <taxon>Neoptera</taxon>
        <taxon>Endopterygota</taxon>
        <taxon>Coleoptera</taxon>
        <taxon>Polyphaga</taxon>
        <taxon>Cucujiformia</taxon>
        <taxon>Tenebrionidae</taxon>
        <taxon>Zophobas</taxon>
    </lineage>
</organism>
<accession>A0AA38HTV3</accession>
<comment type="caution">
    <text evidence="1">The sequence shown here is derived from an EMBL/GenBank/DDBJ whole genome shotgun (WGS) entry which is preliminary data.</text>
</comment>
<dbReference type="AlphaFoldDB" id="A0AA38HTV3"/>
<name>A0AA38HTV3_9CUCU</name>
<dbReference type="EMBL" id="JALNTZ010000008">
    <property type="protein sequence ID" value="KAJ3643624.1"/>
    <property type="molecule type" value="Genomic_DNA"/>
</dbReference>
<proteinExistence type="predicted"/>
<evidence type="ECO:0000313" key="2">
    <source>
        <dbReference type="Proteomes" id="UP001168821"/>
    </source>
</evidence>
<gene>
    <name evidence="1" type="ORF">Zmor_026325</name>
</gene>